<dbReference type="InterPro" id="IPR027417">
    <property type="entry name" value="P-loop_NTPase"/>
</dbReference>
<dbReference type="PANTHER" id="PTHR13140">
    <property type="entry name" value="MYOSIN"/>
    <property type="match status" value="1"/>
</dbReference>
<dbReference type="SMART" id="SM00242">
    <property type="entry name" value="MYSc"/>
    <property type="match status" value="1"/>
</dbReference>
<feature type="compositionally biased region" description="Low complexity" evidence="8">
    <location>
        <begin position="1296"/>
        <end position="1308"/>
    </location>
</feature>
<evidence type="ECO:0000256" key="6">
    <source>
        <dbReference type="PROSITE-ProRule" id="PRU00782"/>
    </source>
</evidence>
<evidence type="ECO:0000256" key="8">
    <source>
        <dbReference type="SAM" id="MobiDB-lite"/>
    </source>
</evidence>
<dbReference type="PROSITE" id="PS51456">
    <property type="entry name" value="MYOSIN_MOTOR"/>
    <property type="match status" value="1"/>
</dbReference>
<feature type="region of interest" description="Disordered" evidence="8">
    <location>
        <begin position="1357"/>
        <end position="1452"/>
    </location>
</feature>
<feature type="compositionally biased region" description="Polar residues" evidence="8">
    <location>
        <begin position="1604"/>
        <end position="1616"/>
    </location>
</feature>
<name>A0A9W7XS12_9FUNG</name>
<accession>A0A9W7XS12</accession>
<protein>
    <submittedName>
        <fullName evidence="10">Myosin type-2 heavy chain 1</fullName>
    </submittedName>
</protein>
<gene>
    <name evidence="10" type="primary">MYO2_1</name>
    <name evidence="10" type="ORF">LPJ64_000366</name>
</gene>
<dbReference type="PROSITE" id="PS50096">
    <property type="entry name" value="IQ"/>
    <property type="match status" value="2"/>
</dbReference>
<dbReference type="GO" id="GO:0007015">
    <property type="term" value="P:actin filament organization"/>
    <property type="evidence" value="ECO:0007669"/>
    <property type="project" value="TreeGrafter"/>
</dbReference>
<sequence length="1663" mass="183607">MPFATADADSIARALKILEPYTKGAKAWFEDTEEAWVKGTLVQRADDDTVGIGRLVFVRDDSMASTTAQIMAQTTSASSSTSVTAVGSRSPSTENIAGSAVRRRHSVKAAPLEDLLRMVSRGSRLTGGRISSMQRIEDSYVVDIAFAELAEPGADAELLPPLCNPPILDCTPDLTTLSYLHEPAVLYNLKRRYEQQQIYTYSGVVLVAMNPFHTVSLYTPEFMARYARARQGVGHSGEPHLFAIAENAYRGMVNDQRNQTIIVYGESGSGKTTSAKYIMRYFAQAHHADTNDKQMSTVENQILATNPVFESFGNAKTTRNDNSSRFGKFLDIKFERKQQKIVGGRIRTFLLERSRVAYQPPTERNYHIFYQLLAGASKEQRKAFYLEGEYSSWQAFHYTRQGGDGCGTIAGVDDAEDFALTDASLEMVGIDAERRSDIWRTLAGILYLGNVLISGSELLGSYIDASSEDVFCKAADLLGVKEAKLRQWLTKRQIVTRHDHILAKVNKTQALVIRDSIAKFVYSRLFDWILGPINKSLLPTEVDESLTSFVGVLDIYGFEHFENNSFEQFCINYANEKLQQNFNHHVFKLEQEEYKREKLENWTFIGFQDNQPCIDLIEGRMGILALLDEESRLEQGSDRTFTEKLYRQFDPPLSSNNVGGNSSGIAAIASYFRKPRFSNTAFTVKHYAHDVTYEGDGFLEKNKDTVPDEILDLLCSSSFEFVANLAAASSAPTAIPGCNSGSTSAAVSVPLAPGGRNSSPRPVAAAVAGFSGLASGRSSPVIRSSSPVFGSPSRGRGGMGTGAAGSGSGAGAGAGASGLQRRQAPTLAGVFKRSLTGLMSTLAETEMHYIRCIKPNEAKAAWQFQASMVLSQLRSCGVIETIRISKAGYPSRVPIRTFNERYSVLLTSPSRVSSPVSAGPMDEGDVPGEKEHALCKSILDLSLPDDAQYQIGLTKVFLRAGQWAIMEKKRSALFEKSAVTMQRFCRAFLVRRSYRQMIDAAVVIQRRYRKHLLATRTEALRRKNAVLVIERHWIAVCKYRRFVLETDCATEIQALIRGFLSRRRFHKMIDIYRLEQATILQQEAKRARKAAEDERLRAEQARRDAETERIRLAAQAARAKAQLADAQNTQIARNLDRDSTTHGLHLAAMLDNDFDNVFDDGLDNEPDEPAAYDEYMAQVPSKLRSNSDAINDAFARLTVNTQGLQPTSPSVVSSFADLRRTSTQSNEAARQRTAEARASLIAAGNAGRNAEAELYRQPLSNASNPSMYSMTAYSPSYTGISQRNTFGFQEATNLNQQQQQQQLKQLQKIPEDASSSPVTNGHRHHDSLTIGDDIFAIINEFSAVAGGRYGEVDARSLRNKEQSYSSRPPSRYPLHNSPALSVNSPPIPSSSESGKHFGPNNLFRQSSFGTNEPSQKSRQQQQQYPKGASTYPSGPMVVSNSGHNADKSADETQMRRSWLIEALRTSHGSSADEDDTESTPRSTLAYGVIPSFRTGYVSRPESSVMAGTPFVQPYLNTASQKQQQQHAAAIAAAANLLQKRDSHNSITHSSVTSSADMGGRHTAARARAWASRQKDRMLSAFTSNDRNNRRSQSSVRSASSKPSAETNRSFDQNNQDILEPPPKLRFHHQSQSATNVLAHPGPVPSMPHPHRFNRPPSAGSLHH</sequence>
<keyword evidence="4 6" id="KW-0505">Motor protein</keyword>
<evidence type="ECO:0000256" key="1">
    <source>
        <dbReference type="ARBA" id="ARBA00022741"/>
    </source>
</evidence>
<feature type="region of interest" description="Disordered" evidence="8">
    <location>
        <begin position="774"/>
        <end position="818"/>
    </location>
</feature>
<feature type="compositionally biased region" description="Low complexity" evidence="8">
    <location>
        <begin position="1363"/>
        <end position="1373"/>
    </location>
</feature>
<feature type="region of interest" description="Actin-binding" evidence="6">
    <location>
        <begin position="835"/>
        <end position="857"/>
    </location>
</feature>
<keyword evidence="3 6" id="KW-0518">Myosin</keyword>
<feature type="compositionally biased region" description="Polar residues" evidence="8">
    <location>
        <begin position="1378"/>
        <end position="1392"/>
    </location>
</feature>
<dbReference type="GO" id="GO:0005524">
    <property type="term" value="F:ATP binding"/>
    <property type="evidence" value="ECO:0007669"/>
    <property type="project" value="UniProtKB-UniRule"/>
</dbReference>
<dbReference type="EMBL" id="JANBOH010000007">
    <property type="protein sequence ID" value="KAJ1648313.1"/>
    <property type="molecule type" value="Genomic_DNA"/>
</dbReference>
<dbReference type="Gene3D" id="3.40.850.10">
    <property type="entry name" value="Kinesin motor domain"/>
    <property type="match status" value="2"/>
</dbReference>
<feature type="coiled-coil region" evidence="7">
    <location>
        <begin position="1074"/>
        <end position="1129"/>
    </location>
</feature>
<dbReference type="Pfam" id="PF00063">
    <property type="entry name" value="Myosin_head"/>
    <property type="match status" value="2"/>
</dbReference>
<dbReference type="PANTHER" id="PTHR13140:SF706">
    <property type="entry name" value="DILUTE CLASS UNCONVENTIONAL MYOSIN, ISOFORM C"/>
    <property type="match status" value="1"/>
</dbReference>
<comment type="similarity">
    <text evidence="6">Belongs to the TRAFAC class myosin-kinesin ATPase superfamily. Myosin family.</text>
</comment>
<keyword evidence="2 6" id="KW-0067">ATP-binding</keyword>
<dbReference type="InterPro" id="IPR000048">
    <property type="entry name" value="IQ_motif_EF-hand-BS"/>
</dbReference>
<dbReference type="Gene3D" id="1.20.5.190">
    <property type="match status" value="1"/>
</dbReference>
<keyword evidence="7" id="KW-0175">Coiled coil</keyword>
<evidence type="ECO:0000259" key="9">
    <source>
        <dbReference type="PROSITE" id="PS51456"/>
    </source>
</evidence>
<evidence type="ECO:0000256" key="7">
    <source>
        <dbReference type="SAM" id="Coils"/>
    </source>
</evidence>
<evidence type="ECO:0000313" key="11">
    <source>
        <dbReference type="Proteomes" id="UP001145021"/>
    </source>
</evidence>
<dbReference type="Proteomes" id="UP001145021">
    <property type="component" value="Unassembled WGS sequence"/>
</dbReference>
<evidence type="ECO:0000256" key="2">
    <source>
        <dbReference type="ARBA" id="ARBA00022840"/>
    </source>
</evidence>
<dbReference type="GO" id="GO:0051015">
    <property type="term" value="F:actin filament binding"/>
    <property type="evidence" value="ECO:0007669"/>
    <property type="project" value="TreeGrafter"/>
</dbReference>
<dbReference type="GO" id="GO:0005737">
    <property type="term" value="C:cytoplasm"/>
    <property type="evidence" value="ECO:0007669"/>
    <property type="project" value="TreeGrafter"/>
</dbReference>
<evidence type="ECO:0000313" key="10">
    <source>
        <dbReference type="EMBL" id="KAJ1648313.1"/>
    </source>
</evidence>
<feature type="region of interest" description="Disordered" evidence="8">
    <location>
        <begin position="1541"/>
        <end position="1663"/>
    </location>
</feature>
<evidence type="ECO:0000256" key="3">
    <source>
        <dbReference type="ARBA" id="ARBA00023123"/>
    </source>
</evidence>
<evidence type="ECO:0000256" key="4">
    <source>
        <dbReference type="ARBA" id="ARBA00023175"/>
    </source>
</evidence>
<dbReference type="PRINTS" id="PR00193">
    <property type="entry name" value="MYOSINHEAVY"/>
</dbReference>
<dbReference type="Gene3D" id="6.20.240.20">
    <property type="match status" value="1"/>
</dbReference>
<proteinExistence type="inferred from homology"/>
<evidence type="ECO:0000256" key="5">
    <source>
        <dbReference type="ARBA" id="ARBA00023203"/>
    </source>
</evidence>
<reference evidence="10" key="1">
    <citation type="submission" date="2022-07" db="EMBL/GenBank/DDBJ databases">
        <title>Phylogenomic reconstructions and comparative analyses of Kickxellomycotina fungi.</title>
        <authorList>
            <person name="Reynolds N.K."/>
            <person name="Stajich J.E."/>
            <person name="Barry K."/>
            <person name="Grigoriev I.V."/>
            <person name="Crous P."/>
            <person name="Smith M.E."/>
        </authorList>
    </citation>
    <scope>NUCLEOTIDE SEQUENCE</scope>
    <source>
        <strain evidence="10">NBRC 105413</strain>
    </source>
</reference>
<feature type="region of interest" description="Disordered" evidence="8">
    <location>
        <begin position="1295"/>
        <end position="1325"/>
    </location>
</feature>
<dbReference type="Gene3D" id="1.20.58.530">
    <property type="match status" value="1"/>
</dbReference>
<keyword evidence="5 6" id="KW-0009">Actin-binding</keyword>
<organism evidence="10 11">
    <name type="scientific">Coemansia asiatica</name>
    <dbReference type="NCBI Taxonomy" id="1052880"/>
    <lineage>
        <taxon>Eukaryota</taxon>
        <taxon>Fungi</taxon>
        <taxon>Fungi incertae sedis</taxon>
        <taxon>Zoopagomycota</taxon>
        <taxon>Kickxellomycotina</taxon>
        <taxon>Kickxellomycetes</taxon>
        <taxon>Kickxellales</taxon>
        <taxon>Kickxellaceae</taxon>
        <taxon>Coemansia</taxon>
    </lineage>
</organism>
<dbReference type="InterPro" id="IPR001609">
    <property type="entry name" value="Myosin_head_motor_dom-like"/>
</dbReference>
<feature type="compositionally biased region" description="Low complexity" evidence="8">
    <location>
        <begin position="1590"/>
        <end position="1603"/>
    </location>
</feature>
<feature type="compositionally biased region" description="Polar residues" evidence="8">
    <location>
        <begin position="1544"/>
        <end position="1555"/>
    </location>
</feature>
<keyword evidence="1 6" id="KW-0547">Nucleotide-binding</keyword>
<dbReference type="GO" id="GO:0016020">
    <property type="term" value="C:membrane"/>
    <property type="evidence" value="ECO:0007669"/>
    <property type="project" value="TreeGrafter"/>
</dbReference>
<dbReference type="InterPro" id="IPR036961">
    <property type="entry name" value="Kinesin_motor_dom_sf"/>
</dbReference>
<dbReference type="GO" id="GO:0016459">
    <property type="term" value="C:myosin complex"/>
    <property type="evidence" value="ECO:0007669"/>
    <property type="project" value="UniProtKB-KW"/>
</dbReference>
<dbReference type="SMART" id="SM00015">
    <property type="entry name" value="IQ"/>
    <property type="match status" value="3"/>
</dbReference>
<dbReference type="SUPFAM" id="SSF52540">
    <property type="entry name" value="P-loop containing nucleoside triphosphate hydrolases"/>
    <property type="match status" value="1"/>
</dbReference>
<dbReference type="Pfam" id="PF00612">
    <property type="entry name" value="IQ"/>
    <property type="match status" value="2"/>
</dbReference>
<feature type="compositionally biased region" description="Polar residues" evidence="8">
    <location>
        <begin position="1402"/>
        <end position="1418"/>
    </location>
</feature>
<feature type="compositionally biased region" description="Low complexity" evidence="8">
    <location>
        <begin position="775"/>
        <end position="794"/>
    </location>
</feature>
<comment type="caution">
    <text evidence="10">The sequence shown here is derived from an EMBL/GenBank/DDBJ whole genome shotgun (WGS) entry which is preliminary data.</text>
</comment>
<feature type="compositionally biased region" description="Gly residues" evidence="8">
    <location>
        <begin position="795"/>
        <end position="816"/>
    </location>
</feature>
<dbReference type="GO" id="GO:0000146">
    <property type="term" value="F:microfilament motor activity"/>
    <property type="evidence" value="ECO:0007669"/>
    <property type="project" value="TreeGrafter"/>
</dbReference>
<keyword evidence="11" id="KW-1185">Reference proteome</keyword>
<feature type="binding site" evidence="6">
    <location>
        <begin position="265"/>
        <end position="272"/>
    </location>
    <ligand>
        <name>ATP</name>
        <dbReference type="ChEBI" id="CHEBI:30616"/>
    </ligand>
</feature>
<dbReference type="Gene3D" id="1.10.10.820">
    <property type="match status" value="1"/>
</dbReference>
<dbReference type="Gene3D" id="1.20.120.720">
    <property type="entry name" value="Myosin VI head, motor domain, U50 subdomain"/>
    <property type="match status" value="1"/>
</dbReference>
<dbReference type="FunFam" id="1.10.10.820:FF:000001">
    <property type="entry name" value="Myosin heavy chain"/>
    <property type="match status" value="1"/>
</dbReference>
<feature type="domain" description="Myosin motor" evidence="9">
    <location>
        <begin position="169"/>
        <end position="971"/>
    </location>
</feature>